<evidence type="ECO:0000313" key="4">
    <source>
        <dbReference type="Proteomes" id="UP000737391"/>
    </source>
</evidence>
<gene>
    <name evidence="3" type="ORF">FAGAP_7968</name>
</gene>
<evidence type="ECO:0000256" key="1">
    <source>
        <dbReference type="SAM" id="Coils"/>
    </source>
</evidence>
<organism evidence="3 4">
    <name type="scientific">Fusarium agapanthi</name>
    <dbReference type="NCBI Taxonomy" id="1803897"/>
    <lineage>
        <taxon>Eukaryota</taxon>
        <taxon>Fungi</taxon>
        <taxon>Dikarya</taxon>
        <taxon>Ascomycota</taxon>
        <taxon>Pezizomycotina</taxon>
        <taxon>Sordariomycetes</taxon>
        <taxon>Hypocreomycetidae</taxon>
        <taxon>Hypocreales</taxon>
        <taxon>Nectriaceae</taxon>
        <taxon>Fusarium</taxon>
        <taxon>Fusarium fujikuroi species complex</taxon>
    </lineage>
</organism>
<accession>A0A9P5E5B9</accession>
<protein>
    <submittedName>
        <fullName evidence="3">Uncharacterized protein</fullName>
    </submittedName>
</protein>
<dbReference type="EMBL" id="LUFC02000598">
    <property type="protein sequence ID" value="KAF4495891.1"/>
    <property type="molecule type" value="Genomic_DNA"/>
</dbReference>
<evidence type="ECO:0000256" key="2">
    <source>
        <dbReference type="SAM" id="MobiDB-lite"/>
    </source>
</evidence>
<comment type="caution">
    <text evidence="3">The sequence shown here is derived from an EMBL/GenBank/DDBJ whole genome shotgun (WGS) entry which is preliminary data.</text>
</comment>
<feature type="coiled-coil region" evidence="1">
    <location>
        <begin position="400"/>
        <end position="464"/>
    </location>
</feature>
<keyword evidence="4" id="KW-1185">Reference proteome</keyword>
<dbReference type="AlphaFoldDB" id="A0A9P5E5B9"/>
<feature type="region of interest" description="Disordered" evidence="2">
    <location>
        <begin position="246"/>
        <end position="310"/>
    </location>
</feature>
<reference evidence="3" key="1">
    <citation type="submission" date="2020-01" db="EMBL/GenBank/DDBJ databases">
        <title>Identification and distribution of gene clusters putatively required for synthesis of sphingolipid metabolism inhibitors in phylogenetically diverse species of the filamentous fungus Fusarium.</title>
        <authorList>
            <person name="Kim H.-S."/>
            <person name="Busman M."/>
            <person name="Brown D.W."/>
            <person name="Divon H."/>
            <person name="Uhlig S."/>
            <person name="Proctor R.H."/>
        </authorList>
    </citation>
    <scope>NUCLEOTIDE SEQUENCE</scope>
    <source>
        <strain evidence="3">NRRL 31653</strain>
    </source>
</reference>
<dbReference type="Proteomes" id="UP000737391">
    <property type="component" value="Unassembled WGS sequence"/>
</dbReference>
<feature type="compositionally biased region" description="Polar residues" evidence="2">
    <location>
        <begin position="300"/>
        <end position="310"/>
    </location>
</feature>
<evidence type="ECO:0000313" key="3">
    <source>
        <dbReference type="EMBL" id="KAF4495891.1"/>
    </source>
</evidence>
<feature type="compositionally biased region" description="Polar residues" evidence="2">
    <location>
        <begin position="255"/>
        <end position="268"/>
    </location>
</feature>
<sequence length="476" mass="52576">MAKFVNKSASDFPMPTSKINSNCPLTRVPGISTPHLRRASGPQAPALSAMTGIRRPRLQALSAILYKSSSTKEACDIFTSELRVMAKNTGDVATILSQVIHHYKPDTPIHQHAQRESTTLCKGQWTAFFRKIAGNAQWLTNQWGGSLWLPADIRATAERLFGNSEPSLYVLMLVDITKAAQAKGMDLRSLWANNGELRVAMRKNASQYLTHQLVNGVIQSINGMRVENTLNAPKNGLQDRTAIDLVSRTEKANSDRVNTTSSNKTPPITQDPDNKAPIANMSHQGAQADTPPISRKRTSDQMNCEEPSSYSKNESLFLSLNPNDITLLRDLKGREDQIKQIRDQSKTLVDEISNGMKGQSDQGVLAGVLASTGTAYVNGITSLLDSVLQASSNSQDKPTAKELQARRAEAVDKASQAKERVQTLDNIEKARSIHQRYEEARSYRQKLRDLLSEADERAIELEKAYTATFSQAEQED</sequence>
<proteinExistence type="predicted"/>
<keyword evidence="1" id="KW-0175">Coiled coil</keyword>
<name>A0A9P5E5B9_9HYPO</name>
<dbReference type="OrthoDB" id="3261350at2759"/>